<accession>A0ABR2LAQ4</accession>
<feature type="domain" description="Alanine racemase N-terminal" evidence="4">
    <location>
        <begin position="5"/>
        <end position="221"/>
    </location>
</feature>
<comment type="caution">
    <text evidence="5">The sequence shown here is derived from an EMBL/GenBank/DDBJ whole genome shotgun (WGS) entry which is preliminary data.</text>
</comment>
<sequence length="225" mass="24915">MSESSVAENYLKIYNRVKELNPNATLVAVSKTKPIEMLQEAFNSGCRTFGENYVDEIVTKGPLLPEAKFHMIGHLQSNKVNKVCSIPNLGMIETIDSDHLANKVNNGWKFEQPLPVMIQVNTSDEPQKNGVQVGEALTNLAQHIINNCPKLKFTGLMTIGEIGESHRDFETLKNARDNLAAELKVDSASLKLSMGMSADYELALQMGSDYVRVGSSIFGARQYKH</sequence>
<evidence type="ECO:0000313" key="5">
    <source>
        <dbReference type="EMBL" id="KAK8900091.1"/>
    </source>
</evidence>
<dbReference type="InterPro" id="IPR011078">
    <property type="entry name" value="PyrdxlP_homeostasis"/>
</dbReference>
<organism evidence="5 6">
    <name type="scientific">Tritrichomonas musculus</name>
    <dbReference type="NCBI Taxonomy" id="1915356"/>
    <lineage>
        <taxon>Eukaryota</taxon>
        <taxon>Metamonada</taxon>
        <taxon>Parabasalia</taxon>
        <taxon>Tritrichomonadida</taxon>
        <taxon>Tritrichomonadidae</taxon>
        <taxon>Tritrichomonas</taxon>
    </lineage>
</organism>
<evidence type="ECO:0000256" key="2">
    <source>
        <dbReference type="HAMAP-Rule" id="MF_03225"/>
    </source>
</evidence>
<dbReference type="SUPFAM" id="SSF51419">
    <property type="entry name" value="PLP-binding barrel"/>
    <property type="match status" value="1"/>
</dbReference>
<dbReference type="PROSITE" id="PS01211">
    <property type="entry name" value="UPF0001"/>
    <property type="match status" value="1"/>
</dbReference>
<comment type="similarity">
    <text evidence="2 3">Belongs to the pyridoxal phosphate-binding protein YggS/PROSC family.</text>
</comment>
<dbReference type="PANTHER" id="PTHR10146">
    <property type="entry name" value="PROLINE SYNTHETASE CO-TRANSCRIBED BACTERIAL HOMOLOG PROTEIN"/>
    <property type="match status" value="1"/>
</dbReference>
<protein>
    <recommendedName>
        <fullName evidence="2">Pyridoxal phosphate homeostasis protein</fullName>
        <shortName evidence="2">PLP homeostasis protein</shortName>
    </recommendedName>
</protein>
<dbReference type="Gene3D" id="3.20.20.10">
    <property type="entry name" value="Alanine racemase"/>
    <property type="match status" value="1"/>
</dbReference>
<dbReference type="HAMAP" id="MF_02087">
    <property type="entry name" value="PLP_homeostasis"/>
    <property type="match status" value="1"/>
</dbReference>
<dbReference type="Proteomes" id="UP001470230">
    <property type="component" value="Unassembled WGS sequence"/>
</dbReference>
<name>A0ABR2LAQ4_9EUKA</name>
<evidence type="ECO:0000313" key="6">
    <source>
        <dbReference type="Proteomes" id="UP001470230"/>
    </source>
</evidence>
<evidence type="ECO:0000256" key="3">
    <source>
        <dbReference type="RuleBase" id="RU004514"/>
    </source>
</evidence>
<proteinExistence type="inferred from homology"/>
<comment type="function">
    <text evidence="2">Pyridoxal 5'-phosphate (PLP)-binding protein, which may be involved in intracellular homeostatic regulation of pyridoxal 5'-phosphate (PLP), the active form of vitamin B6.</text>
</comment>
<feature type="modified residue" description="N6-(pyridoxal phosphate)lysine" evidence="2">
    <location>
        <position position="31"/>
    </location>
</feature>
<gene>
    <name evidence="5" type="ORF">M9Y10_002413</name>
</gene>
<dbReference type="PIRSF" id="PIRSF004848">
    <property type="entry name" value="YBL036c_PLPDEIII"/>
    <property type="match status" value="1"/>
</dbReference>
<dbReference type="InterPro" id="IPR029066">
    <property type="entry name" value="PLP-binding_barrel"/>
</dbReference>
<dbReference type="PANTHER" id="PTHR10146:SF14">
    <property type="entry name" value="PYRIDOXAL PHOSPHATE HOMEOSTASIS PROTEIN"/>
    <property type="match status" value="1"/>
</dbReference>
<dbReference type="NCBIfam" id="TIGR00044">
    <property type="entry name" value="YggS family pyridoxal phosphate-dependent enzyme"/>
    <property type="match status" value="1"/>
</dbReference>
<keyword evidence="1 2" id="KW-0663">Pyridoxal phosphate</keyword>
<dbReference type="Pfam" id="PF01168">
    <property type="entry name" value="Ala_racemase_N"/>
    <property type="match status" value="1"/>
</dbReference>
<evidence type="ECO:0000259" key="4">
    <source>
        <dbReference type="Pfam" id="PF01168"/>
    </source>
</evidence>
<keyword evidence="6" id="KW-1185">Reference proteome</keyword>
<reference evidence="5 6" key="1">
    <citation type="submission" date="2024-04" db="EMBL/GenBank/DDBJ databases">
        <title>Tritrichomonas musculus Genome.</title>
        <authorList>
            <person name="Alves-Ferreira E."/>
            <person name="Grigg M."/>
            <person name="Lorenzi H."/>
            <person name="Galac M."/>
        </authorList>
    </citation>
    <scope>NUCLEOTIDE SEQUENCE [LARGE SCALE GENOMIC DNA]</scope>
    <source>
        <strain evidence="5 6">EAF2021</strain>
    </source>
</reference>
<evidence type="ECO:0000256" key="1">
    <source>
        <dbReference type="ARBA" id="ARBA00022898"/>
    </source>
</evidence>
<dbReference type="EMBL" id="JAPFFF010000001">
    <property type="protein sequence ID" value="KAK8900091.1"/>
    <property type="molecule type" value="Genomic_DNA"/>
</dbReference>
<dbReference type="CDD" id="cd06822">
    <property type="entry name" value="PLPDE_III_YBL036c_euk"/>
    <property type="match status" value="1"/>
</dbReference>
<dbReference type="InterPro" id="IPR001608">
    <property type="entry name" value="Ala_racemase_N"/>
</dbReference>